<evidence type="ECO:0000256" key="6">
    <source>
        <dbReference type="ARBA" id="ARBA00022825"/>
    </source>
</evidence>
<sequence>MATESSFVQAAIPCFDGHYDHWSMLMQNFLCYIVYLGAHSHGPTPSSIDLETATHFHYDFLGSILGSHEKAKEAIIYSYNKHINGVVAALEEEEAADIAENPNAVSVFLSKEHKLHTTRSWEFLGLQRNGRNTTWQKGRFGENTIISNIDTGKLYNDFTILYFIIHYFIIRKISVVFFNFIFISIRFAKSGVQK</sequence>
<keyword evidence="6" id="KW-0720">Serine protease</keyword>
<dbReference type="Gene3D" id="3.30.70.80">
    <property type="entry name" value="Peptidase S8 propeptide/proteinase inhibitor I9"/>
    <property type="match status" value="1"/>
</dbReference>
<reference evidence="9" key="1">
    <citation type="submission" date="2014-07" db="EMBL/GenBank/DDBJ databases">
        <title>Identification of a novel salt tolerance gene in wild soybean by whole-genome sequencing.</title>
        <authorList>
            <person name="Lam H.-M."/>
            <person name="Qi X."/>
            <person name="Li M.-W."/>
            <person name="Liu X."/>
            <person name="Xie M."/>
            <person name="Ni M."/>
            <person name="Xu X."/>
        </authorList>
    </citation>
    <scope>NUCLEOTIDE SEQUENCE [LARGE SCALE GENOMIC DNA]</scope>
    <source>
        <tissue evidence="9">Root</tissue>
    </source>
</reference>
<feature type="domain" description="Inhibitor I9" evidence="8">
    <location>
        <begin position="32"/>
        <end position="116"/>
    </location>
</feature>
<dbReference type="GO" id="GO:0005576">
    <property type="term" value="C:extracellular region"/>
    <property type="evidence" value="ECO:0007669"/>
    <property type="project" value="UniProtKB-SubCell"/>
</dbReference>
<keyword evidence="7" id="KW-1133">Transmembrane helix</keyword>
<organism evidence="9">
    <name type="scientific">Glycine soja</name>
    <name type="common">Wild soybean</name>
    <dbReference type="NCBI Taxonomy" id="3848"/>
    <lineage>
        <taxon>Eukaryota</taxon>
        <taxon>Viridiplantae</taxon>
        <taxon>Streptophyta</taxon>
        <taxon>Embryophyta</taxon>
        <taxon>Tracheophyta</taxon>
        <taxon>Spermatophyta</taxon>
        <taxon>Magnoliopsida</taxon>
        <taxon>eudicotyledons</taxon>
        <taxon>Gunneridae</taxon>
        <taxon>Pentapetalae</taxon>
        <taxon>rosids</taxon>
        <taxon>fabids</taxon>
        <taxon>Fabales</taxon>
        <taxon>Fabaceae</taxon>
        <taxon>Papilionoideae</taxon>
        <taxon>50 kb inversion clade</taxon>
        <taxon>NPAAA clade</taxon>
        <taxon>indigoferoid/millettioid clade</taxon>
        <taxon>Phaseoleae</taxon>
        <taxon>Glycine</taxon>
        <taxon>Glycine subgen. Soja</taxon>
    </lineage>
</organism>
<dbReference type="InterPro" id="IPR045051">
    <property type="entry name" value="SBT"/>
</dbReference>
<comment type="subcellular location">
    <subcellularLocation>
        <location evidence="1">Secreted</location>
    </subcellularLocation>
</comment>
<keyword evidence="7" id="KW-0472">Membrane</keyword>
<accession>A0A0B2RMZ9</accession>
<keyword evidence="7" id="KW-0812">Transmembrane</keyword>
<dbReference type="FunFam" id="3.30.70.80:FF:000002">
    <property type="entry name" value="Subtilisin-like protease SBT5.3"/>
    <property type="match status" value="1"/>
</dbReference>
<feature type="transmembrane region" description="Helical" evidence="7">
    <location>
        <begin position="160"/>
        <end position="185"/>
    </location>
</feature>
<dbReference type="AlphaFoldDB" id="A0A0B2RMZ9"/>
<evidence type="ECO:0000256" key="3">
    <source>
        <dbReference type="ARBA" id="ARBA00022670"/>
    </source>
</evidence>
<keyword evidence="3" id="KW-0645">Protease</keyword>
<evidence type="ECO:0000256" key="1">
    <source>
        <dbReference type="ARBA" id="ARBA00004613"/>
    </source>
</evidence>
<keyword evidence="4" id="KW-0732">Signal</keyword>
<evidence type="ECO:0000256" key="4">
    <source>
        <dbReference type="ARBA" id="ARBA00022729"/>
    </source>
</evidence>
<dbReference type="Pfam" id="PF05922">
    <property type="entry name" value="Inhibitor_I9"/>
    <property type="match status" value="1"/>
</dbReference>
<gene>
    <name evidence="9" type="ORF">glysoja_049367</name>
</gene>
<protein>
    <submittedName>
        <fullName evidence="9">Cucumisin</fullName>
    </submittedName>
</protein>
<dbReference type="PANTHER" id="PTHR10795">
    <property type="entry name" value="PROPROTEIN CONVERTASE SUBTILISIN/KEXIN"/>
    <property type="match status" value="1"/>
</dbReference>
<comment type="similarity">
    <text evidence="2">Belongs to the peptidase S8 family.</text>
</comment>
<proteinExistence type="inferred from homology"/>
<keyword evidence="5" id="KW-0378">Hydrolase</keyword>
<dbReference type="EMBL" id="KN649594">
    <property type="protein sequence ID" value="KHN33207.1"/>
    <property type="molecule type" value="Genomic_DNA"/>
</dbReference>
<evidence type="ECO:0000256" key="7">
    <source>
        <dbReference type="SAM" id="Phobius"/>
    </source>
</evidence>
<evidence type="ECO:0000313" key="9">
    <source>
        <dbReference type="EMBL" id="KHN33207.1"/>
    </source>
</evidence>
<dbReference type="GO" id="GO:0006508">
    <property type="term" value="P:proteolysis"/>
    <property type="evidence" value="ECO:0007669"/>
    <property type="project" value="UniProtKB-KW"/>
</dbReference>
<evidence type="ECO:0000256" key="2">
    <source>
        <dbReference type="ARBA" id="ARBA00011073"/>
    </source>
</evidence>
<dbReference type="Proteomes" id="UP000053555">
    <property type="component" value="Unassembled WGS sequence"/>
</dbReference>
<dbReference type="InterPro" id="IPR010259">
    <property type="entry name" value="S8pro/Inhibitor_I9"/>
</dbReference>
<name>A0A0B2RMZ9_GLYSO</name>
<evidence type="ECO:0000256" key="5">
    <source>
        <dbReference type="ARBA" id="ARBA00022801"/>
    </source>
</evidence>
<dbReference type="GO" id="GO:0008236">
    <property type="term" value="F:serine-type peptidase activity"/>
    <property type="evidence" value="ECO:0007669"/>
    <property type="project" value="UniProtKB-KW"/>
</dbReference>
<evidence type="ECO:0000259" key="8">
    <source>
        <dbReference type="Pfam" id="PF05922"/>
    </source>
</evidence>
<dbReference type="InterPro" id="IPR037045">
    <property type="entry name" value="S8pro/Inhibitor_I9_sf"/>
</dbReference>